<dbReference type="EMBL" id="CAJVQC010001320">
    <property type="protein sequence ID" value="CAG8491996.1"/>
    <property type="molecule type" value="Genomic_DNA"/>
</dbReference>
<protein>
    <submittedName>
        <fullName evidence="1">2591_t:CDS:1</fullName>
    </submittedName>
</protein>
<name>A0ACA9KV42_9GLOM</name>
<evidence type="ECO:0000313" key="2">
    <source>
        <dbReference type="Proteomes" id="UP000789920"/>
    </source>
</evidence>
<proteinExistence type="predicted"/>
<gene>
    <name evidence="1" type="ORF">RPERSI_LOCUS1430</name>
</gene>
<accession>A0ACA9KV42</accession>
<dbReference type="Proteomes" id="UP000789920">
    <property type="component" value="Unassembled WGS sequence"/>
</dbReference>
<reference evidence="1" key="1">
    <citation type="submission" date="2021-06" db="EMBL/GenBank/DDBJ databases">
        <authorList>
            <person name="Kallberg Y."/>
            <person name="Tangrot J."/>
            <person name="Rosling A."/>
        </authorList>
    </citation>
    <scope>NUCLEOTIDE SEQUENCE</scope>
    <source>
        <strain evidence="1">MA461A</strain>
    </source>
</reference>
<comment type="caution">
    <text evidence="1">The sequence shown here is derived from an EMBL/GenBank/DDBJ whole genome shotgun (WGS) entry which is preliminary data.</text>
</comment>
<keyword evidence="2" id="KW-1185">Reference proteome</keyword>
<organism evidence="1 2">
    <name type="scientific">Racocetra persica</name>
    <dbReference type="NCBI Taxonomy" id="160502"/>
    <lineage>
        <taxon>Eukaryota</taxon>
        <taxon>Fungi</taxon>
        <taxon>Fungi incertae sedis</taxon>
        <taxon>Mucoromycota</taxon>
        <taxon>Glomeromycotina</taxon>
        <taxon>Glomeromycetes</taxon>
        <taxon>Diversisporales</taxon>
        <taxon>Gigasporaceae</taxon>
        <taxon>Racocetra</taxon>
    </lineage>
</organism>
<evidence type="ECO:0000313" key="1">
    <source>
        <dbReference type="EMBL" id="CAG8491996.1"/>
    </source>
</evidence>
<sequence length="167" mass="20225">MKKKKRNVSPIEQKESHRVTSRSSRTRQDKRNDRLYNKTQLIKKIEEHVRYFCNQKCNVPKKTDLFTKIKFNNFNSKQKKSDNKIKRLRKEVKYLREELNYVKNELRCLEQENIDLNSQSLQEVAKDETMRKEIELKNKNIDELINQVTKLNLNKEKKINMIENLNA</sequence>